<gene>
    <name evidence="2" type="ORF">SNEC2469_LOCUS32831</name>
</gene>
<evidence type="ECO:0000313" key="2">
    <source>
        <dbReference type="EMBL" id="CAE7936992.1"/>
    </source>
</evidence>
<organism evidence="2 3">
    <name type="scientific">Symbiodinium necroappetens</name>
    <dbReference type="NCBI Taxonomy" id="1628268"/>
    <lineage>
        <taxon>Eukaryota</taxon>
        <taxon>Sar</taxon>
        <taxon>Alveolata</taxon>
        <taxon>Dinophyceae</taxon>
        <taxon>Suessiales</taxon>
        <taxon>Symbiodiniaceae</taxon>
        <taxon>Symbiodinium</taxon>
    </lineage>
</organism>
<dbReference type="Proteomes" id="UP000601435">
    <property type="component" value="Unassembled WGS sequence"/>
</dbReference>
<evidence type="ECO:0000313" key="3">
    <source>
        <dbReference type="Proteomes" id="UP000601435"/>
    </source>
</evidence>
<reference evidence="2" key="1">
    <citation type="submission" date="2021-02" db="EMBL/GenBank/DDBJ databases">
        <authorList>
            <person name="Dougan E. K."/>
            <person name="Rhodes N."/>
            <person name="Thang M."/>
            <person name="Chan C."/>
        </authorList>
    </citation>
    <scope>NUCLEOTIDE SEQUENCE</scope>
</reference>
<evidence type="ECO:0000259" key="1">
    <source>
        <dbReference type="Pfam" id="PF14311"/>
    </source>
</evidence>
<dbReference type="OrthoDB" id="417450at2759"/>
<dbReference type="Gene3D" id="3.40.960.10">
    <property type="entry name" value="VSR Endonuclease"/>
    <property type="match status" value="1"/>
</dbReference>
<dbReference type="EMBL" id="CAJNJA010084341">
    <property type="protein sequence ID" value="CAE7936992.1"/>
    <property type="molecule type" value="Genomic_DNA"/>
</dbReference>
<dbReference type="AlphaFoldDB" id="A0A813C133"/>
<accession>A0A813C133</accession>
<dbReference type="InterPro" id="IPR025487">
    <property type="entry name" value="DUF4379"/>
</dbReference>
<protein>
    <recommendedName>
        <fullName evidence="1">Treble clef zinc finger domain-containing protein</fullName>
    </recommendedName>
</protein>
<comment type="caution">
    <text evidence="2">The sequence shown here is derived from an EMBL/GenBank/DDBJ whole genome shotgun (WGS) entry which is preliminary data.</text>
</comment>
<feature type="domain" description="Treble clef zinc finger" evidence="1">
    <location>
        <begin position="15"/>
        <end position="48"/>
    </location>
</feature>
<keyword evidence="3" id="KW-1185">Reference proteome</keyword>
<name>A0A813C133_9DINO</name>
<dbReference type="Pfam" id="PF14311">
    <property type="entry name" value="DUF4379"/>
    <property type="match status" value="1"/>
</dbReference>
<proteinExistence type="predicted"/>
<sequence>MRLGGECLAAEDVNNSTKVGWKCQHGHMWQARPSDVLNKNSWCPHCRKIGLPRLQVHAATLGGRCLAKSYKHSRDKLWWECELGHRWEASASNVLHGKTWCPQCAASIWRTEADIRSILETIFHPADFPSCYPPFLKGLQLDGYCLDLQLAFEYQGEQHYDPENYFHFGDPSNFHAQQDRDARKVELCKHAGVRLLIIPCFVNDKRTFVLTALLQWFTWAQIAQPELPG</sequence>